<feature type="domain" description="Serine aminopeptidase S33" evidence="2">
    <location>
        <begin position="62"/>
        <end position="165"/>
    </location>
</feature>
<dbReference type="InterPro" id="IPR052382">
    <property type="entry name" value="ABHD10_acyl-thioesterase"/>
</dbReference>
<evidence type="ECO:0000313" key="4">
    <source>
        <dbReference type="Proteomes" id="UP000253759"/>
    </source>
</evidence>
<dbReference type="Proteomes" id="UP000253759">
    <property type="component" value="Unassembled WGS sequence"/>
</dbReference>
<dbReference type="InterPro" id="IPR029058">
    <property type="entry name" value="AB_hydrolase_fold"/>
</dbReference>
<sequence length="262" mass="28334">MVTKREGSMAPIPRTLSVGTGEAERTIATRVREGGAPGLFWLGGFRSDMAGSKAEALDALGAAEGLAVTRFDYSGHGQSGGAFLKGTISRWLEEAQAVFALTEGPQIVIGSSMGGWLALLLNRALRAEGVERVLALVLIAPAVDMTRDLMRDGFTDAQLAQLWERGRVEQPSDYSEEPYVLTRALIEDGDRHLLFGTPIRTHCPVAILQGGRDTDVPPAHALKLVSHLVSDPVTFTLVPEGDHRLSRESDLELLRQTVLRLT</sequence>
<accession>A0A369W3Y8</accession>
<keyword evidence="4" id="KW-1185">Reference proteome</keyword>
<name>A0A369W3Y8_9HYPH</name>
<dbReference type="SUPFAM" id="SSF53474">
    <property type="entry name" value="alpha/beta-Hydrolases"/>
    <property type="match status" value="1"/>
</dbReference>
<dbReference type="PANTHER" id="PTHR16138">
    <property type="entry name" value="MYCOPHENOLIC ACID ACYL-GLUCURONIDE ESTERASE, MITOCHONDRIAL"/>
    <property type="match status" value="1"/>
</dbReference>
<dbReference type="OrthoDB" id="9813296at2"/>
<dbReference type="AlphaFoldDB" id="A0A369W3Y8"/>
<dbReference type="EMBL" id="QQNH01000006">
    <property type="protein sequence ID" value="RDE09406.1"/>
    <property type="molecule type" value="Genomic_DNA"/>
</dbReference>
<protein>
    <submittedName>
        <fullName evidence="3">Alpha/beta hydrolase</fullName>
    </submittedName>
</protein>
<evidence type="ECO:0000256" key="1">
    <source>
        <dbReference type="ARBA" id="ARBA00022801"/>
    </source>
</evidence>
<reference evidence="4" key="1">
    <citation type="submission" date="2018-07" db="EMBL/GenBank/DDBJ databases">
        <authorList>
            <person name="Liu B.-T."/>
            <person name="Du Z."/>
        </authorList>
    </citation>
    <scope>NUCLEOTIDE SEQUENCE [LARGE SCALE GENOMIC DNA]</scope>
    <source>
        <strain evidence="4">XYN52</strain>
    </source>
</reference>
<comment type="caution">
    <text evidence="3">The sequence shown here is derived from an EMBL/GenBank/DDBJ whole genome shotgun (WGS) entry which is preliminary data.</text>
</comment>
<dbReference type="InterPro" id="IPR022742">
    <property type="entry name" value="Hydrolase_4"/>
</dbReference>
<evidence type="ECO:0000259" key="2">
    <source>
        <dbReference type="Pfam" id="PF12146"/>
    </source>
</evidence>
<keyword evidence="1 3" id="KW-0378">Hydrolase</keyword>
<dbReference type="GO" id="GO:0016787">
    <property type="term" value="F:hydrolase activity"/>
    <property type="evidence" value="ECO:0007669"/>
    <property type="project" value="UniProtKB-KW"/>
</dbReference>
<dbReference type="PANTHER" id="PTHR16138:SF7">
    <property type="entry name" value="PALMITOYL-PROTEIN THIOESTERASE ABHD10, MITOCHONDRIAL"/>
    <property type="match status" value="1"/>
</dbReference>
<proteinExistence type="predicted"/>
<organism evidence="3 4">
    <name type="scientific">Pelagibacterium lacus</name>
    <dbReference type="NCBI Taxonomy" id="2282655"/>
    <lineage>
        <taxon>Bacteria</taxon>
        <taxon>Pseudomonadati</taxon>
        <taxon>Pseudomonadota</taxon>
        <taxon>Alphaproteobacteria</taxon>
        <taxon>Hyphomicrobiales</taxon>
        <taxon>Devosiaceae</taxon>
        <taxon>Pelagibacterium</taxon>
    </lineage>
</organism>
<evidence type="ECO:0000313" key="3">
    <source>
        <dbReference type="EMBL" id="RDE09406.1"/>
    </source>
</evidence>
<dbReference type="Gene3D" id="3.40.50.1820">
    <property type="entry name" value="alpha/beta hydrolase"/>
    <property type="match status" value="1"/>
</dbReference>
<gene>
    <name evidence="3" type="ORF">DVH29_06265</name>
</gene>
<dbReference type="Pfam" id="PF12146">
    <property type="entry name" value="Hydrolase_4"/>
    <property type="match status" value="1"/>
</dbReference>